<accession>A0A1R0F875</accession>
<sequence length="123" mass="14119">MHKYLKTLVIMAFLLTSIPAGAEQVPQYDAKMLRLAEILGSLHYLRNLCGQKTPLWRDKMEELIKAENPAPTRRARLYAAFNDAYRAFSDNYHTCTKAAVDADRRYIKEGTALSHELLNRYGN</sequence>
<proteinExistence type="predicted"/>
<protein>
    <submittedName>
        <fullName evidence="2">TIGR02301 family protein</fullName>
    </submittedName>
</protein>
<dbReference type="AlphaFoldDB" id="A0A1R0F875"/>
<keyword evidence="1" id="KW-0732">Signal</keyword>
<organism evidence="2 3">
    <name type="scientific">Bartonella apis</name>
    <dbReference type="NCBI Taxonomy" id="1686310"/>
    <lineage>
        <taxon>Bacteria</taxon>
        <taxon>Pseudomonadati</taxon>
        <taxon>Pseudomonadota</taxon>
        <taxon>Alphaproteobacteria</taxon>
        <taxon>Hyphomicrobiales</taxon>
        <taxon>Bartonellaceae</taxon>
        <taxon>Bartonella</taxon>
    </lineage>
</organism>
<keyword evidence="3" id="KW-1185">Reference proteome</keyword>
<feature type="signal peptide" evidence="1">
    <location>
        <begin position="1"/>
        <end position="22"/>
    </location>
</feature>
<name>A0A1R0F875_9HYPH</name>
<dbReference type="NCBIfam" id="TIGR02301">
    <property type="entry name" value="TIGR02301 family protein"/>
    <property type="match status" value="1"/>
</dbReference>
<dbReference type="RefSeq" id="WP_075870064.1">
    <property type="nucleotide sequence ID" value="NZ_CALYQA010000001.1"/>
</dbReference>
<evidence type="ECO:0000313" key="3">
    <source>
        <dbReference type="Proteomes" id="UP000187344"/>
    </source>
</evidence>
<dbReference type="OrthoDB" id="8481666at2"/>
<comment type="caution">
    <text evidence="2">The sequence shown here is derived from an EMBL/GenBank/DDBJ whole genome shotgun (WGS) entry which is preliminary data.</text>
</comment>
<gene>
    <name evidence="2" type="ORF">PEB0149_005730</name>
</gene>
<dbReference type="GeneID" id="92991580"/>
<evidence type="ECO:0000313" key="2">
    <source>
        <dbReference type="EMBL" id="OLY43151.1"/>
    </source>
</evidence>
<evidence type="ECO:0000256" key="1">
    <source>
        <dbReference type="SAM" id="SignalP"/>
    </source>
</evidence>
<dbReference type="InterPro" id="IPR012645">
    <property type="entry name" value="CHP02301"/>
</dbReference>
<dbReference type="EMBL" id="LXYT01000002">
    <property type="protein sequence ID" value="OLY43151.1"/>
    <property type="molecule type" value="Genomic_DNA"/>
</dbReference>
<feature type="chain" id="PRO_5013023073" evidence="1">
    <location>
        <begin position="23"/>
        <end position="123"/>
    </location>
</feature>
<dbReference type="Proteomes" id="UP000187344">
    <property type="component" value="Unassembled WGS sequence"/>
</dbReference>
<dbReference type="Pfam" id="PF09539">
    <property type="entry name" value="DUF2385"/>
    <property type="match status" value="1"/>
</dbReference>
<reference evidence="2 3" key="1">
    <citation type="submission" date="2016-12" db="EMBL/GenBank/DDBJ databases">
        <title>Comparative genomics of Bartonella apis.</title>
        <authorList>
            <person name="Engel P."/>
        </authorList>
    </citation>
    <scope>NUCLEOTIDE SEQUENCE [LARGE SCALE GENOMIC DNA]</scope>
    <source>
        <strain evidence="2 3">PEB0149</strain>
    </source>
</reference>